<accession>A0AAD9YJR5</accession>
<dbReference type="AlphaFoldDB" id="A0AAD9YJR5"/>
<organism evidence="2 3">
    <name type="scientific">Colletotrichum kahawae</name>
    <name type="common">Coffee berry disease fungus</name>
    <dbReference type="NCBI Taxonomy" id="34407"/>
    <lineage>
        <taxon>Eukaryota</taxon>
        <taxon>Fungi</taxon>
        <taxon>Dikarya</taxon>
        <taxon>Ascomycota</taxon>
        <taxon>Pezizomycotina</taxon>
        <taxon>Sordariomycetes</taxon>
        <taxon>Hypocreomycetidae</taxon>
        <taxon>Glomerellales</taxon>
        <taxon>Glomerellaceae</taxon>
        <taxon>Colletotrichum</taxon>
        <taxon>Colletotrichum gloeosporioides species complex</taxon>
    </lineage>
</organism>
<evidence type="ECO:0000313" key="2">
    <source>
        <dbReference type="EMBL" id="KAK2769292.1"/>
    </source>
</evidence>
<feature type="region of interest" description="Disordered" evidence="1">
    <location>
        <begin position="31"/>
        <end position="60"/>
    </location>
</feature>
<comment type="caution">
    <text evidence="2">The sequence shown here is derived from an EMBL/GenBank/DDBJ whole genome shotgun (WGS) entry which is preliminary data.</text>
</comment>
<feature type="compositionally biased region" description="Low complexity" evidence="1">
    <location>
        <begin position="175"/>
        <end position="203"/>
    </location>
</feature>
<dbReference type="Proteomes" id="UP001281614">
    <property type="component" value="Unassembled WGS sequence"/>
</dbReference>
<evidence type="ECO:0000256" key="1">
    <source>
        <dbReference type="SAM" id="MobiDB-lite"/>
    </source>
</evidence>
<dbReference type="EMBL" id="VYYT01000112">
    <property type="protein sequence ID" value="KAK2769292.1"/>
    <property type="molecule type" value="Genomic_DNA"/>
</dbReference>
<reference evidence="2" key="1">
    <citation type="submission" date="2023-02" db="EMBL/GenBank/DDBJ databases">
        <title>Colletotrichum kahawae CIFC_Que2 genome sequencing and assembly.</title>
        <authorList>
            <person name="Baroncelli R."/>
        </authorList>
    </citation>
    <scope>NUCLEOTIDE SEQUENCE</scope>
    <source>
        <strain evidence="2">CIFC_Que2</strain>
    </source>
</reference>
<feature type="compositionally biased region" description="Low complexity" evidence="1">
    <location>
        <begin position="31"/>
        <end position="49"/>
    </location>
</feature>
<protein>
    <submittedName>
        <fullName evidence="2">Uncharacterized protein</fullName>
    </submittedName>
</protein>
<feature type="region of interest" description="Disordered" evidence="1">
    <location>
        <begin position="159"/>
        <end position="258"/>
    </location>
</feature>
<feature type="compositionally biased region" description="Polar residues" evidence="1">
    <location>
        <begin position="204"/>
        <end position="217"/>
    </location>
</feature>
<feature type="region of interest" description="Disordered" evidence="1">
    <location>
        <begin position="274"/>
        <end position="309"/>
    </location>
</feature>
<name>A0AAD9YJR5_COLKA</name>
<evidence type="ECO:0000313" key="3">
    <source>
        <dbReference type="Proteomes" id="UP001281614"/>
    </source>
</evidence>
<gene>
    <name evidence="2" type="ORF">CKAH01_00899</name>
</gene>
<proteinExistence type="predicted"/>
<keyword evidence="3" id="KW-1185">Reference proteome</keyword>
<sequence>MGGLIPLLLKPVAAGSRGSVIFPANNTILSSTTPSSVPTPQPTATTPNTMLSSVGPSKSRMSRRSLSQAPVSLPVLPYTSAEWSKAVSDVKRQYLNRKYRPCSMRCCEILDNLKDTGNIEPAYLIYLHFYAASSFEMLSRPLGGTSPYKTRLLQQAREHYTKASDLSRAADETMSRSSRPSSAATSSMHSPSSSISSRASSRTWTNSTAFSSPTPSVCSVEDAVNKLSQATTPPQKKRVTFLDFPEEPMIRPDSPTLGFDDFLSAPIEPEPRYLPVLPEEPEPADEQQQHHHHQLPDEEFPKPPTPEPLTEDCDAFDFLRERSVHRYCGLLSSLRSQISIHIAGVEEQLASPPPQDAAPPSSLPVRAATPELNDELRSLDIKARIEKLRQNNWQRRRFNVGRYEALRESALAELE</sequence>